<organism evidence="2 3">
    <name type="scientific">Archangium gephyra</name>
    <dbReference type="NCBI Taxonomy" id="48"/>
    <lineage>
        <taxon>Bacteria</taxon>
        <taxon>Pseudomonadati</taxon>
        <taxon>Myxococcota</taxon>
        <taxon>Myxococcia</taxon>
        <taxon>Myxococcales</taxon>
        <taxon>Cystobacterineae</taxon>
        <taxon>Archangiaceae</taxon>
        <taxon>Archangium</taxon>
    </lineage>
</organism>
<proteinExistence type="predicted"/>
<evidence type="ECO:0000313" key="2">
    <source>
        <dbReference type="EMBL" id="AKJ02960.1"/>
    </source>
</evidence>
<evidence type="ECO:0000313" key="3">
    <source>
        <dbReference type="Proteomes" id="UP000035579"/>
    </source>
</evidence>
<feature type="region of interest" description="Disordered" evidence="1">
    <location>
        <begin position="27"/>
        <end position="46"/>
    </location>
</feature>
<dbReference type="AlphaFoldDB" id="A0AAC8Q8Q0"/>
<dbReference type="Proteomes" id="UP000035579">
    <property type="component" value="Chromosome"/>
</dbReference>
<dbReference type="EMBL" id="CP011509">
    <property type="protein sequence ID" value="AKJ02960.1"/>
    <property type="molecule type" value="Genomic_DNA"/>
</dbReference>
<protein>
    <submittedName>
        <fullName evidence="2">Uncharacterized protein</fullName>
    </submittedName>
</protein>
<dbReference type="KEGG" id="age:AA314_04586"/>
<sequence length="46" mass="4925">MSGFEVHGRGPVQWPCSAARPMSRHCSSEGKAVVSATRPCRARAPD</sequence>
<feature type="region of interest" description="Disordered" evidence="1">
    <location>
        <begin position="1"/>
        <end position="21"/>
    </location>
</feature>
<name>A0AAC8Q8Q0_9BACT</name>
<accession>A0AAC8Q8Q0</accession>
<evidence type="ECO:0000256" key="1">
    <source>
        <dbReference type="SAM" id="MobiDB-lite"/>
    </source>
</evidence>
<reference evidence="2 3" key="1">
    <citation type="submission" date="2015-05" db="EMBL/GenBank/DDBJ databases">
        <title>Genome assembly of Archangium gephyra DSM 2261.</title>
        <authorList>
            <person name="Sharma G."/>
            <person name="Subramanian S."/>
        </authorList>
    </citation>
    <scope>NUCLEOTIDE SEQUENCE [LARGE SCALE GENOMIC DNA]</scope>
    <source>
        <strain evidence="2 3">DSM 2261</strain>
    </source>
</reference>
<gene>
    <name evidence="2" type="ORF">AA314_04586</name>
</gene>